<dbReference type="OrthoDB" id="7868311at2"/>
<keyword evidence="3" id="KW-1185">Reference proteome</keyword>
<protein>
    <submittedName>
        <fullName evidence="2">Uncharacterized protein</fullName>
    </submittedName>
</protein>
<evidence type="ECO:0000313" key="3">
    <source>
        <dbReference type="Proteomes" id="UP000027734"/>
    </source>
</evidence>
<dbReference type="Proteomes" id="UP000027734">
    <property type="component" value="Unassembled WGS sequence"/>
</dbReference>
<dbReference type="eggNOG" id="ENOG503326U">
    <property type="taxonomic scope" value="Bacteria"/>
</dbReference>
<evidence type="ECO:0000256" key="1">
    <source>
        <dbReference type="SAM" id="MobiDB-lite"/>
    </source>
</evidence>
<organism evidence="2 3">
    <name type="scientific">Sulfitobacter donghicola DSW-25 = KCTC 12864 = JCM 14565</name>
    <dbReference type="NCBI Taxonomy" id="1300350"/>
    <lineage>
        <taxon>Bacteria</taxon>
        <taxon>Pseudomonadati</taxon>
        <taxon>Pseudomonadota</taxon>
        <taxon>Alphaproteobacteria</taxon>
        <taxon>Rhodobacterales</taxon>
        <taxon>Roseobacteraceae</taxon>
        <taxon>Sulfitobacter</taxon>
    </lineage>
</organism>
<name>A0A073IHQ2_9RHOB</name>
<dbReference type="STRING" id="1300350.Z948_2863"/>
<dbReference type="EMBL" id="JAMC01000003">
    <property type="protein sequence ID" value="KEJ89319.1"/>
    <property type="molecule type" value="Genomic_DNA"/>
</dbReference>
<sequence>MGQPTKIATCCHCGTRALLRLDAGHHTLTCSACGAPLSKLKAMPVAAPSKPRAISHQPHVPKKQKPTKERPYRREKPKKKRKSLLWEFAEEAFDFIEDIFD</sequence>
<reference evidence="2 3" key="1">
    <citation type="submission" date="2014-01" db="EMBL/GenBank/DDBJ databases">
        <title>Sulfitobacter donghicola JCM 14565 Genome Sequencing.</title>
        <authorList>
            <person name="Lai Q."/>
            <person name="Hong Z."/>
        </authorList>
    </citation>
    <scope>NUCLEOTIDE SEQUENCE [LARGE SCALE GENOMIC DNA]</scope>
    <source>
        <strain evidence="2 3">JCM 14565</strain>
    </source>
</reference>
<accession>A0A073IHQ2</accession>
<dbReference type="AlphaFoldDB" id="A0A073IHQ2"/>
<proteinExistence type="predicted"/>
<evidence type="ECO:0000313" key="2">
    <source>
        <dbReference type="EMBL" id="KEJ89319.1"/>
    </source>
</evidence>
<comment type="caution">
    <text evidence="2">The sequence shown here is derived from an EMBL/GenBank/DDBJ whole genome shotgun (WGS) entry which is preliminary data.</text>
</comment>
<feature type="region of interest" description="Disordered" evidence="1">
    <location>
        <begin position="44"/>
        <end position="81"/>
    </location>
</feature>
<gene>
    <name evidence="2" type="ORF">DSW25_09895</name>
</gene>